<proteinExistence type="predicted"/>
<dbReference type="GO" id="GO:0008999">
    <property type="term" value="F:protein-N-terminal-alanine acetyltransferase activity"/>
    <property type="evidence" value="ECO:0007669"/>
    <property type="project" value="TreeGrafter"/>
</dbReference>
<dbReference type="Pfam" id="PF13302">
    <property type="entry name" value="Acetyltransf_3"/>
    <property type="match status" value="1"/>
</dbReference>
<dbReference type="Gene3D" id="3.40.630.30">
    <property type="match status" value="1"/>
</dbReference>
<dbReference type="OrthoDB" id="9785602at2"/>
<protein>
    <submittedName>
        <fullName evidence="2">N-acetyltransferase</fullName>
    </submittedName>
</protein>
<dbReference type="SUPFAM" id="SSF55729">
    <property type="entry name" value="Acyl-CoA N-acyltransferases (Nat)"/>
    <property type="match status" value="1"/>
</dbReference>
<feature type="domain" description="N-acetyltransferase" evidence="1">
    <location>
        <begin position="18"/>
        <end position="185"/>
    </location>
</feature>
<organism evidence="2 3">
    <name type="scientific">Heyndrickxia camelliae</name>
    <dbReference type="NCBI Taxonomy" id="1707093"/>
    <lineage>
        <taxon>Bacteria</taxon>
        <taxon>Bacillati</taxon>
        <taxon>Bacillota</taxon>
        <taxon>Bacilli</taxon>
        <taxon>Bacillales</taxon>
        <taxon>Bacillaceae</taxon>
        <taxon>Heyndrickxia</taxon>
    </lineage>
</organism>
<dbReference type="InterPro" id="IPR016181">
    <property type="entry name" value="Acyl_CoA_acyltransferase"/>
</dbReference>
<keyword evidence="3" id="KW-1185">Reference proteome</keyword>
<dbReference type="GO" id="GO:0005737">
    <property type="term" value="C:cytoplasm"/>
    <property type="evidence" value="ECO:0007669"/>
    <property type="project" value="TreeGrafter"/>
</dbReference>
<keyword evidence="2" id="KW-0808">Transferase</keyword>
<gene>
    <name evidence="2" type="ORF">CWO92_12260</name>
</gene>
<name>A0A2N3LJN4_9BACI</name>
<evidence type="ECO:0000313" key="3">
    <source>
        <dbReference type="Proteomes" id="UP000233440"/>
    </source>
</evidence>
<dbReference type="Proteomes" id="UP000233440">
    <property type="component" value="Unassembled WGS sequence"/>
</dbReference>
<dbReference type="PANTHER" id="PTHR43792:SF9">
    <property type="entry name" value="RIBOSOMAL-PROTEIN-ALANINE ACETYLTRANSFERASE"/>
    <property type="match status" value="1"/>
</dbReference>
<dbReference type="AlphaFoldDB" id="A0A2N3LJN4"/>
<dbReference type="RefSeq" id="WP_101354502.1">
    <property type="nucleotide sequence ID" value="NZ_PIQO01000008.1"/>
</dbReference>
<dbReference type="EMBL" id="PIQO01000008">
    <property type="protein sequence ID" value="PKR84797.1"/>
    <property type="molecule type" value="Genomic_DNA"/>
</dbReference>
<dbReference type="InterPro" id="IPR000182">
    <property type="entry name" value="GNAT_dom"/>
</dbReference>
<reference evidence="2 3" key="1">
    <citation type="submission" date="2017-11" db="EMBL/GenBank/DDBJ databases">
        <title>Bacillus camelliae sp. nov., isolated from pu'er tea.</title>
        <authorList>
            <person name="Niu L."/>
        </authorList>
    </citation>
    <scope>NUCLEOTIDE SEQUENCE [LARGE SCALE GENOMIC DNA]</scope>
    <source>
        <strain evidence="2 3">7578-1</strain>
    </source>
</reference>
<comment type="caution">
    <text evidence="2">The sequence shown here is derived from an EMBL/GenBank/DDBJ whole genome shotgun (WGS) entry which is preliminary data.</text>
</comment>
<dbReference type="InterPro" id="IPR051531">
    <property type="entry name" value="N-acetyltransferase"/>
</dbReference>
<dbReference type="PROSITE" id="PS51186">
    <property type="entry name" value="GNAT"/>
    <property type="match status" value="1"/>
</dbReference>
<evidence type="ECO:0000259" key="1">
    <source>
        <dbReference type="PROSITE" id="PS51186"/>
    </source>
</evidence>
<accession>A0A2N3LJN4</accession>
<evidence type="ECO:0000313" key="2">
    <source>
        <dbReference type="EMBL" id="PKR84797.1"/>
    </source>
</evidence>
<sequence length="201" mass="23342">MAIVLEFTEIPALETENFHLRGMTLKDAPNMYSFMSDKETMKYITPHPIETVKELEASIKNSLENFKQQKEIPWVIINKQDEQVIGMFRFHKLHTWHQKTEMGVVIHKDFQQKGVMTEILPKILEFGFNTLGLNRMVGDIFADNKGSKKLMEKFGFHKDGILRETDIDGERFYDTVVYSMLKSEYQEGGPMKSRGEISLAD</sequence>
<dbReference type="PANTHER" id="PTHR43792">
    <property type="entry name" value="GNAT FAMILY, PUTATIVE (AFU_ORTHOLOGUE AFUA_3G00765)-RELATED-RELATED"/>
    <property type="match status" value="1"/>
</dbReference>